<sequence length="132" mass="14831">MICDDGVFHYFPAILPSEFPPKMSCDAYGCHERIRSNEDVRLSVGCHHKCHTRCLYHVDRYLRLCPVCTALNDFRSKEVSSAPPPPEDKCGVPNDFGNIRVLEEVEEDQAIGQALATSATISIFFLSLQQLT</sequence>
<protein>
    <submittedName>
        <fullName evidence="1">Uncharacterized protein</fullName>
    </submittedName>
</protein>
<evidence type="ECO:0000313" key="1">
    <source>
        <dbReference type="EMBL" id="PON92478.1"/>
    </source>
</evidence>
<gene>
    <name evidence="1" type="ORF">TorRG33x02_118020</name>
</gene>
<dbReference type="EMBL" id="JXTC01000065">
    <property type="protein sequence ID" value="PON92478.1"/>
    <property type="molecule type" value="Genomic_DNA"/>
</dbReference>
<accession>A0A2P5F3X1</accession>
<organism evidence="1 2">
    <name type="scientific">Trema orientale</name>
    <name type="common">Charcoal tree</name>
    <name type="synonym">Celtis orientalis</name>
    <dbReference type="NCBI Taxonomy" id="63057"/>
    <lineage>
        <taxon>Eukaryota</taxon>
        <taxon>Viridiplantae</taxon>
        <taxon>Streptophyta</taxon>
        <taxon>Embryophyta</taxon>
        <taxon>Tracheophyta</taxon>
        <taxon>Spermatophyta</taxon>
        <taxon>Magnoliopsida</taxon>
        <taxon>eudicotyledons</taxon>
        <taxon>Gunneridae</taxon>
        <taxon>Pentapetalae</taxon>
        <taxon>rosids</taxon>
        <taxon>fabids</taxon>
        <taxon>Rosales</taxon>
        <taxon>Cannabaceae</taxon>
        <taxon>Trema</taxon>
    </lineage>
</organism>
<dbReference type="Proteomes" id="UP000237000">
    <property type="component" value="Unassembled WGS sequence"/>
</dbReference>
<name>A0A2P5F3X1_TREOI</name>
<proteinExistence type="predicted"/>
<dbReference type="AlphaFoldDB" id="A0A2P5F3X1"/>
<evidence type="ECO:0000313" key="2">
    <source>
        <dbReference type="Proteomes" id="UP000237000"/>
    </source>
</evidence>
<reference evidence="2" key="1">
    <citation type="submission" date="2016-06" db="EMBL/GenBank/DDBJ databases">
        <title>Parallel loss of symbiosis genes in relatives of nitrogen-fixing non-legume Parasponia.</title>
        <authorList>
            <person name="Van Velzen R."/>
            <person name="Holmer R."/>
            <person name="Bu F."/>
            <person name="Rutten L."/>
            <person name="Van Zeijl A."/>
            <person name="Liu W."/>
            <person name="Santuari L."/>
            <person name="Cao Q."/>
            <person name="Sharma T."/>
            <person name="Shen D."/>
            <person name="Roswanjaya Y."/>
            <person name="Wardhani T."/>
            <person name="Kalhor M.S."/>
            <person name="Jansen J."/>
            <person name="Van den Hoogen J."/>
            <person name="Gungor B."/>
            <person name="Hartog M."/>
            <person name="Hontelez J."/>
            <person name="Verver J."/>
            <person name="Yang W.-C."/>
            <person name="Schijlen E."/>
            <person name="Repin R."/>
            <person name="Schilthuizen M."/>
            <person name="Schranz E."/>
            <person name="Heidstra R."/>
            <person name="Miyata K."/>
            <person name="Fedorova E."/>
            <person name="Kohlen W."/>
            <person name="Bisseling T."/>
            <person name="Smit S."/>
            <person name="Geurts R."/>
        </authorList>
    </citation>
    <scope>NUCLEOTIDE SEQUENCE [LARGE SCALE GENOMIC DNA]</scope>
    <source>
        <strain evidence="2">cv. RG33-2</strain>
    </source>
</reference>
<comment type="caution">
    <text evidence="1">The sequence shown here is derived from an EMBL/GenBank/DDBJ whole genome shotgun (WGS) entry which is preliminary data.</text>
</comment>
<keyword evidence="2" id="KW-1185">Reference proteome</keyword>
<dbReference type="InParanoid" id="A0A2P5F3X1"/>